<dbReference type="Proteomes" id="UP000050668">
    <property type="component" value="Unassembled WGS sequence"/>
</dbReference>
<evidence type="ECO:0000313" key="2">
    <source>
        <dbReference type="EMBL" id="KOS68601.1"/>
    </source>
</evidence>
<dbReference type="InterPro" id="IPR036390">
    <property type="entry name" value="WH_DNA-bd_sf"/>
</dbReference>
<comment type="caution">
    <text evidence="2">The sequence shown here is derived from an EMBL/GenBank/DDBJ whole genome shotgun (WGS) entry which is preliminary data.</text>
</comment>
<gene>
    <name evidence="2" type="ORF">AEA09_08600</name>
</gene>
<dbReference type="NCBIfam" id="NF006931">
    <property type="entry name" value="PRK09416.1"/>
    <property type="match status" value="1"/>
</dbReference>
<protein>
    <recommendedName>
        <fullName evidence="1">Transcription regulator PadR N-terminal domain-containing protein</fullName>
    </recommendedName>
</protein>
<dbReference type="InterPro" id="IPR036388">
    <property type="entry name" value="WH-like_DNA-bd_sf"/>
</dbReference>
<accession>A0ABR5K147</accession>
<sequence>MDLNNLRKSMKKTTFKELEFTDQHRQAVQEKIEQLSLVEDLQLVVLHLLTQQKTGFDLTQILHARGMKGLESNEGALYVLLHQLEQEGQICAHWSDDGEKYYVLSDKGKKSLAQSSPKKFAWKSLLQG</sequence>
<name>A0ABR5K147_9BACI</name>
<dbReference type="SUPFAM" id="SSF46785">
    <property type="entry name" value="Winged helix' DNA-binding domain"/>
    <property type="match status" value="1"/>
</dbReference>
<evidence type="ECO:0000259" key="1">
    <source>
        <dbReference type="Pfam" id="PF03551"/>
    </source>
</evidence>
<evidence type="ECO:0000313" key="3">
    <source>
        <dbReference type="Proteomes" id="UP000050668"/>
    </source>
</evidence>
<reference evidence="3" key="1">
    <citation type="submission" date="2015-07" db="EMBL/GenBank/DDBJ databases">
        <title>Fjat-14205 dsm 2895.</title>
        <authorList>
            <person name="Liu B."/>
            <person name="Wang J."/>
            <person name="Zhu Y."/>
            <person name="Liu G."/>
            <person name="Chen Q."/>
            <person name="Chen Z."/>
            <person name="Lan J."/>
            <person name="Che J."/>
            <person name="Ge C."/>
            <person name="Shi H."/>
            <person name="Pan Z."/>
            <person name="Liu X."/>
        </authorList>
    </citation>
    <scope>NUCLEOTIDE SEQUENCE [LARGE SCALE GENOMIC DNA]</scope>
    <source>
        <strain evidence="3">DSM 25560</strain>
    </source>
</reference>
<organism evidence="2 3">
    <name type="scientific">Lysinibacillus contaminans</name>
    <dbReference type="NCBI Taxonomy" id="1293441"/>
    <lineage>
        <taxon>Bacteria</taxon>
        <taxon>Bacillati</taxon>
        <taxon>Bacillota</taxon>
        <taxon>Bacilli</taxon>
        <taxon>Bacillales</taxon>
        <taxon>Bacillaceae</taxon>
        <taxon>Lysinibacillus</taxon>
    </lineage>
</organism>
<keyword evidence="3" id="KW-1185">Reference proteome</keyword>
<dbReference type="Gene3D" id="1.10.10.10">
    <property type="entry name" value="Winged helix-like DNA-binding domain superfamily/Winged helix DNA-binding domain"/>
    <property type="match status" value="1"/>
</dbReference>
<dbReference type="Pfam" id="PF03551">
    <property type="entry name" value="PadR"/>
    <property type="match status" value="1"/>
</dbReference>
<proteinExistence type="predicted"/>
<dbReference type="EMBL" id="LGRV01000003">
    <property type="protein sequence ID" value="KOS68601.1"/>
    <property type="molecule type" value="Genomic_DNA"/>
</dbReference>
<feature type="domain" description="Transcription regulator PadR N-terminal" evidence="1">
    <location>
        <begin position="45"/>
        <end position="113"/>
    </location>
</feature>
<dbReference type="RefSeq" id="WP_053583438.1">
    <property type="nucleotide sequence ID" value="NZ_LGRV01000003.1"/>
</dbReference>
<dbReference type="InterPro" id="IPR005149">
    <property type="entry name" value="Tscrpt_reg_PadR_N"/>
</dbReference>